<dbReference type="Proteomes" id="UP000076798">
    <property type="component" value="Unassembled WGS sequence"/>
</dbReference>
<dbReference type="PANTHER" id="PTHR33096">
    <property type="entry name" value="CXC2 DOMAIN-CONTAINING PROTEIN"/>
    <property type="match status" value="1"/>
</dbReference>
<name>A0A165WE80_9AGAM</name>
<dbReference type="Pfam" id="PF18758">
    <property type="entry name" value="KDZ"/>
    <property type="match status" value="1"/>
</dbReference>
<accession>A0A165WE80</accession>
<dbReference type="STRING" id="1314776.A0A165WE80"/>
<dbReference type="PANTHER" id="PTHR33096:SF1">
    <property type="entry name" value="CXC1-LIKE CYSTEINE CLUSTER ASSOCIATED WITH KDZ TRANSPOSASES DOMAIN-CONTAINING PROTEIN"/>
    <property type="match status" value="1"/>
</dbReference>
<reference evidence="1 2" key="1">
    <citation type="journal article" date="2016" name="Mol. Biol. Evol.">
        <title>Comparative Genomics of Early-Diverging Mushroom-Forming Fungi Provides Insights into the Origins of Lignocellulose Decay Capabilities.</title>
        <authorList>
            <person name="Nagy L.G."/>
            <person name="Riley R."/>
            <person name="Tritt A."/>
            <person name="Adam C."/>
            <person name="Daum C."/>
            <person name="Floudas D."/>
            <person name="Sun H."/>
            <person name="Yadav J.S."/>
            <person name="Pangilinan J."/>
            <person name="Larsson K.H."/>
            <person name="Matsuura K."/>
            <person name="Barry K."/>
            <person name="Labutti K."/>
            <person name="Kuo R."/>
            <person name="Ohm R.A."/>
            <person name="Bhattacharya S.S."/>
            <person name="Shirouzu T."/>
            <person name="Yoshinaga Y."/>
            <person name="Martin F.M."/>
            <person name="Grigoriev I.V."/>
            <person name="Hibbett D.S."/>
        </authorList>
    </citation>
    <scope>NUCLEOTIDE SEQUENCE [LARGE SCALE GENOMIC DNA]</scope>
    <source>
        <strain evidence="1 2">HHB10207 ss-3</strain>
    </source>
</reference>
<dbReference type="InterPro" id="IPR040521">
    <property type="entry name" value="KDZ"/>
</dbReference>
<protein>
    <submittedName>
        <fullName evidence="1">Uncharacterized protein</fullName>
    </submittedName>
</protein>
<organism evidence="1 2">
    <name type="scientific">Sistotremastrum suecicum HHB10207 ss-3</name>
    <dbReference type="NCBI Taxonomy" id="1314776"/>
    <lineage>
        <taxon>Eukaryota</taxon>
        <taxon>Fungi</taxon>
        <taxon>Dikarya</taxon>
        <taxon>Basidiomycota</taxon>
        <taxon>Agaricomycotina</taxon>
        <taxon>Agaricomycetes</taxon>
        <taxon>Sistotremastrales</taxon>
        <taxon>Sistotremastraceae</taxon>
        <taxon>Sistotremastrum</taxon>
    </lineage>
</organism>
<dbReference type="EMBL" id="KV428941">
    <property type="protein sequence ID" value="KZT31046.1"/>
    <property type="molecule type" value="Genomic_DNA"/>
</dbReference>
<gene>
    <name evidence="1" type="ORF">SISSUDRAFT_995577</name>
</gene>
<evidence type="ECO:0000313" key="2">
    <source>
        <dbReference type="Proteomes" id="UP000076798"/>
    </source>
</evidence>
<sequence length="167" mass="18876">LADDSEKKGKGYFSETGLFLASCRHEAALAFCDMVESGEKFKYPLALINQLIDLLPDPLLIGYDIGCGFSESAHNSQTLGPRLHACLTRFLVGGFHCYGHARSCSIDWQPLYVPGAGLEHFEGCEQIFSQSNGCARCTRMASRFHRQQLIHRFFKNWNEERYNECSK</sequence>
<dbReference type="AlphaFoldDB" id="A0A165WE80"/>
<dbReference type="OrthoDB" id="2505969at2759"/>
<proteinExistence type="predicted"/>
<feature type="non-terminal residue" evidence="1">
    <location>
        <position position="1"/>
    </location>
</feature>
<evidence type="ECO:0000313" key="1">
    <source>
        <dbReference type="EMBL" id="KZT31046.1"/>
    </source>
</evidence>
<keyword evidence="2" id="KW-1185">Reference proteome</keyword>